<dbReference type="EMBL" id="JAGKQM010000015">
    <property type="protein sequence ID" value="KAH0879545.1"/>
    <property type="molecule type" value="Genomic_DNA"/>
</dbReference>
<accession>A0ABQ7ZH39</accession>
<organism evidence="2 3">
    <name type="scientific">Brassica napus</name>
    <name type="common">Rape</name>
    <dbReference type="NCBI Taxonomy" id="3708"/>
    <lineage>
        <taxon>Eukaryota</taxon>
        <taxon>Viridiplantae</taxon>
        <taxon>Streptophyta</taxon>
        <taxon>Embryophyta</taxon>
        <taxon>Tracheophyta</taxon>
        <taxon>Spermatophyta</taxon>
        <taxon>Magnoliopsida</taxon>
        <taxon>eudicotyledons</taxon>
        <taxon>Gunneridae</taxon>
        <taxon>Pentapetalae</taxon>
        <taxon>rosids</taxon>
        <taxon>malvids</taxon>
        <taxon>Brassicales</taxon>
        <taxon>Brassicaceae</taxon>
        <taxon>Brassiceae</taxon>
        <taxon>Brassica</taxon>
    </lineage>
</organism>
<reference evidence="2 3" key="1">
    <citation type="submission" date="2021-05" db="EMBL/GenBank/DDBJ databases">
        <title>Genome Assembly of Synthetic Allotetraploid Brassica napus Reveals Homoeologous Exchanges between Subgenomes.</title>
        <authorList>
            <person name="Davis J.T."/>
        </authorList>
    </citation>
    <scope>NUCLEOTIDE SEQUENCE [LARGE SCALE GENOMIC DNA]</scope>
    <source>
        <strain evidence="3">cv. Da-Ae</strain>
        <tissue evidence="2">Seedling</tissue>
    </source>
</reference>
<evidence type="ECO:0000313" key="3">
    <source>
        <dbReference type="Proteomes" id="UP000824890"/>
    </source>
</evidence>
<keyword evidence="3" id="KW-1185">Reference proteome</keyword>
<name>A0ABQ7ZH39_BRANA</name>
<comment type="caution">
    <text evidence="2">The sequence shown here is derived from an EMBL/GenBank/DDBJ whole genome shotgun (WGS) entry which is preliminary data.</text>
</comment>
<sequence length="86" mass="9303">MESLGHSPNQTGERPSCIRVGSSSFAELDWSSSANDRAESVLGPARPFAELDWSSSANSRAESVLGPTRRTAELNPRLFQLGERPS</sequence>
<protein>
    <submittedName>
        <fullName evidence="2">Uncharacterized protein</fullName>
    </submittedName>
</protein>
<feature type="region of interest" description="Disordered" evidence="1">
    <location>
        <begin position="53"/>
        <end position="86"/>
    </location>
</feature>
<dbReference type="Proteomes" id="UP000824890">
    <property type="component" value="Unassembled WGS sequence"/>
</dbReference>
<evidence type="ECO:0000256" key="1">
    <source>
        <dbReference type="SAM" id="MobiDB-lite"/>
    </source>
</evidence>
<evidence type="ECO:0000313" key="2">
    <source>
        <dbReference type="EMBL" id="KAH0879545.1"/>
    </source>
</evidence>
<proteinExistence type="predicted"/>
<gene>
    <name evidence="2" type="ORF">HID58_066939</name>
</gene>